<feature type="domain" description="DUF4283" evidence="2">
    <location>
        <begin position="36"/>
        <end position="111"/>
    </location>
</feature>
<gene>
    <name evidence="3" type="ORF">Cgig2_031782</name>
</gene>
<dbReference type="Proteomes" id="UP001153076">
    <property type="component" value="Unassembled WGS sequence"/>
</dbReference>
<evidence type="ECO:0000259" key="2">
    <source>
        <dbReference type="Pfam" id="PF14111"/>
    </source>
</evidence>
<evidence type="ECO:0000313" key="4">
    <source>
        <dbReference type="Proteomes" id="UP001153076"/>
    </source>
</evidence>
<evidence type="ECO:0000313" key="3">
    <source>
        <dbReference type="EMBL" id="KAJ8424407.1"/>
    </source>
</evidence>
<dbReference type="PANTHER" id="PTHR33233">
    <property type="entry name" value="ENDONUCLEASE/EXONUCLEASE/PHOSPHATASE"/>
    <property type="match status" value="1"/>
</dbReference>
<accession>A0A9Q1GS30</accession>
<dbReference type="OrthoDB" id="425619at2759"/>
<feature type="region of interest" description="Disordered" evidence="1">
    <location>
        <begin position="215"/>
        <end position="241"/>
    </location>
</feature>
<dbReference type="EMBL" id="JAKOGI010001687">
    <property type="protein sequence ID" value="KAJ8424407.1"/>
    <property type="molecule type" value="Genomic_DNA"/>
</dbReference>
<dbReference type="InterPro" id="IPR025558">
    <property type="entry name" value="DUF4283"/>
</dbReference>
<proteinExistence type="predicted"/>
<reference evidence="3" key="1">
    <citation type="submission" date="2022-04" db="EMBL/GenBank/DDBJ databases">
        <title>Carnegiea gigantea Genome sequencing and assembly v2.</title>
        <authorList>
            <person name="Copetti D."/>
            <person name="Sanderson M.J."/>
            <person name="Burquez A."/>
            <person name="Wojciechowski M.F."/>
        </authorList>
    </citation>
    <scope>NUCLEOTIDE SEQUENCE</scope>
    <source>
        <strain evidence="3">SGP5-SGP5p</strain>
        <tissue evidence="3">Aerial part</tissue>
    </source>
</reference>
<sequence>MVDTEEGTDLKFVPTKLINGIKCAKIKKEDVMQEIEFWHNAILCSVLGANPPFEVMQGYLKCIWVTYEIDKIIQVGKGVFLVRFGNMQGKLTVKKRGIYFFDAKPLLVKVLVQLPDLDVKYWGLESLSKIDSILGIPIKTDRYTKGRLVIKYARLLIEMSLEAHFLITLNSSMTMKQKVRYEWLPLKCTHCHMFGHEETTCKKKGTIRKEWRKIQTEPKGGEGANQLEQHSTESEQPAYTPVSKRASVASYIFTIKDDQGNQVEGFEQVGHVMLDFYKGLLGKQMHLRYPIKFDVVEQGPVLNAEQ</sequence>
<name>A0A9Q1GS30_9CARY</name>
<organism evidence="3 4">
    <name type="scientific">Carnegiea gigantea</name>
    <dbReference type="NCBI Taxonomy" id="171969"/>
    <lineage>
        <taxon>Eukaryota</taxon>
        <taxon>Viridiplantae</taxon>
        <taxon>Streptophyta</taxon>
        <taxon>Embryophyta</taxon>
        <taxon>Tracheophyta</taxon>
        <taxon>Spermatophyta</taxon>
        <taxon>Magnoliopsida</taxon>
        <taxon>eudicotyledons</taxon>
        <taxon>Gunneridae</taxon>
        <taxon>Pentapetalae</taxon>
        <taxon>Caryophyllales</taxon>
        <taxon>Cactineae</taxon>
        <taxon>Cactaceae</taxon>
        <taxon>Cactoideae</taxon>
        <taxon>Echinocereeae</taxon>
        <taxon>Carnegiea</taxon>
    </lineage>
</organism>
<protein>
    <recommendedName>
        <fullName evidence="2">DUF4283 domain-containing protein</fullName>
    </recommendedName>
</protein>
<comment type="caution">
    <text evidence="3">The sequence shown here is derived from an EMBL/GenBank/DDBJ whole genome shotgun (WGS) entry which is preliminary data.</text>
</comment>
<dbReference type="AlphaFoldDB" id="A0A9Q1GS30"/>
<dbReference type="Pfam" id="PF14111">
    <property type="entry name" value="DUF4283"/>
    <property type="match status" value="1"/>
</dbReference>
<dbReference type="PANTHER" id="PTHR33233:SF14">
    <property type="entry name" value="ENDONUCLEASE_EXONUCLEASE_PHOSPHATASE"/>
    <property type="match status" value="1"/>
</dbReference>
<keyword evidence="4" id="KW-1185">Reference proteome</keyword>
<evidence type="ECO:0000256" key="1">
    <source>
        <dbReference type="SAM" id="MobiDB-lite"/>
    </source>
</evidence>
<feature type="compositionally biased region" description="Polar residues" evidence="1">
    <location>
        <begin position="226"/>
        <end position="237"/>
    </location>
</feature>